<evidence type="ECO:0000313" key="2">
    <source>
        <dbReference type="Proteomes" id="UP000215413"/>
    </source>
</evidence>
<organism evidence="1 2">
    <name type="scientific">Finegoldia magna</name>
    <name type="common">Peptostreptococcus magnus</name>
    <dbReference type="NCBI Taxonomy" id="1260"/>
    <lineage>
        <taxon>Bacteria</taxon>
        <taxon>Bacillati</taxon>
        <taxon>Bacillota</taxon>
        <taxon>Tissierellia</taxon>
        <taxon>Tissierellales</taxon>
        <taxon>Peptoniphilaceae</taxon>
        <taxon>Finegoldia</taxon>
    </lineage>
</organism>
<comment type="caution">
    <text evidence="1">The sequence shown here is derived from an EMBL/GenBank/DDBJ whole genome shotgun (WGS) entry which is preliminary data.</text>
</comment>
<dbReference type="Gene3D" id="3.40.50.300">
    <property type="entry name" value="P-loop containing nucleotide triphosphate hydrolases"/>
    <property type="match status" value="1"/>
</dbReference>
<dbReference type="RefSeq" id="WP_094203642.1">
    <property type="nucleotide sequence ID" value="NZ_JAHAIJ010000001.1"/>
</dbReference>
<proteinExistence type="predicted"/>
<dbReference type="EMBL" id="NDYC01000019">
    <property type="protein sequence ID" value="OXZ27550.1"/>
    <property type="molecule type" value="Genomic_DNA"/>
</dbReference>
<reference evidence="2" key="1">
    <citation type="submission" date="2017-04" db="EMBL/GenBank/DDBJ databases">
        <title>Finegoldia magna isolated from orthopedic joint implant-associated infections.</title>
        <authorList>
            <person name="Bjorklund S."/>
            <person name="Bruggemann H."/>
            <person name="Jensen A."/>
            <person name="Hellmark B."/>
            <person name="Soderquist B."/>
        </authorList>
    </citation>
    <scope>NUCLEOTIDE SEQUENCE [LARGE SCALE GENOMIC DNA]</scope>
    <source>
        <strain evidence="2">CCUG 54800</strain>
    </source>
</reference>
<dbReference type="InterPro" id="IPR027417">
    <property type="entry name" value="P-loop_NTPase"/>
</dbReference>
<sequence length="220" mass="25404">MQKIDLTQIQSKITSMEIKYQSELAVKKSIEEEILATKKSIDALEKQIEKLEIIKMLYDKTSEYSREQAKIQIENLVSRCLSYIFEKEMNFKIEIKIKNNNPSAKFFIEESLDIDGEIKTFTYDIVDARGGGVVDIVSLALRISFIMLYENNLANIIVLDEPCKHVSEDYIHNVANFINEISEEYNKQIIMISHNAHLSAIGDINYRITNRNNTSEIDVI</sequence>
<gene>
    <name evidence="1" type="ORF">B9N49_04275</name>
</gene>
<name>A0A233V583_FINMA</name>
<dbReference type="Proteomes" id="UP000215413">
    <property type="component" value="Unassembled WGS sequence"/>
</dbReference>
<dbReference type="AlphaFoldDB" id="A0A233V583"/>
<accession>A0A233V583</accession>
<dbReference type="SUPFAM" id="SSF52540">
    <property type="entry name" value="P-loop containing nucleoside triphosphate hydrolases"/>
    <property type="match status" value="1"/>
</dbReference>
<evidence type="ECO:0000313" key="1">
    <source>
        <dbReference type="EMBL" id="OXZ27550.1"/>
    </source>
</evidence>
<protein>
    <submittedName>
        <fullName evidence="1">Chromosome partitioning protein ParA</fullName>
    </submittedName>
</protein>